<dbReference type="SUPFAM" id="SSF53335">
    <property type="entry name" value="S-adenosyl-L-methionine-dependent methyltransferases"/>
    <property type="match status" value="1"/>
</dbReference>
<dbReference type="OrthoDB" id="780145at2759"/>
<dbReference type="GO" id="GO:0046983">
    <property type="term" value="F:protein dimerization activity"/>
    <property type="evidence" value="ECO:0007669"/>
    <property type="project" value="InterPro"/>
</dbReference>
<feature type="domain" description="O-methyltransferase C-terminal" evidence="4">
    <location>
        <begin position="142"/>
        <end position="266"/>
    </location>
</feature>
<keyword evidence="2" id="KW-0808">Transferase</keyword>
<dbReference type="InterPro" id="IPR036390">
    <property type="entry name" value="WH_DNA-bd_sf"/>
</dbReference>
<dbReference type="InterPro" id="IPR016461">
    <property type="entry name" value="COMT-like"/>
</dbReference>
<gene>
    <name evidence="6" type="ORF">J5N97_024049</name>
</gene>
<dbReference type="Pfam" id="PF00891">
    <property type="entry name" value="Methyltransf_2"/>
    <property type="match status" value="1"/>
</dbReference>
<dbReference type="SUPFAM" id="SSF46785">
    <property type="entry name" value="Winged helix' DNA-binding domain"/>
    <property type="match status" value="1"/>
</dbReference>
<dbReference type="GO" id="GO:0008171">
    <property type="term" value="F:O-methyltransferase activity"/>
    <property type="evidence" value="ECO:0007669"/>
    <property type="project" value="InterPro"/>
</dbReference>
<organism evidence="6 7">
    <name type="scientific">Dioscorea zingiberensis</name>
    <dbReference type="NCBI Taxonomy" id="325984"/>
    <lineage>
        <taxon>Eukaryota</taxon>
        <taxon>Viridiplantae</taxon>
        <taxon>Streptophyta</taxon>
        <taxon>Embryophyta</taxon>
        <taxon>Tracheophyta</taxon>
        <taxon>Spermatophyta</taxon>
        <taxon>Magnoliopsida</taxon>
        <taxon>Liliopsida</taxon>
        <taxon>Dioscoreales</taxon>
        <taxon>Dioscoreaceae</taxon>
        <taxon>Dioscorea</taxon>
    </lineage>
</organism>
<sequence>MASSTENLSKATHEEANEAAFHLAENLCSGTMLSLTLKAVVELDVLEIIAAAGPGTCLSSEEIASQIKTSNPDAPEVLDRMLRLLACNKVVKCDVVAGEDGKTRRRYGMGLVGEFFTKNEDGVSLAPLLLMNHSKIRMEALSNLKDAVLDGSIPFVKANGVTMYEYHSKDAMFTEKFNKGMFNQTTLLMKKMLETYKGFESLKVLVDVGGGLGATLGIILSKYPHIKGINFDLPFVVSEAPAIPGVEHVGGDMFDSVPTGDAIFMKLEYDKDLNINPCGFVFIGSNEFFFLGLLGVKDWDFEGLFHYLLGRLLYKSAHHLVPWSHSY</sequence>
<evidence type="ECO:0000313" key="7">
    <source>
        <dbReference type="Proteomes" id="UP001085076"/>
    </source>
</evidence>
<accession>A0A9D5C5V0</accession>
<dbReference type="GO" id="GO:0032259">
    <property type="term" value="P:methylation"/>
    <property type="evidence" value="ECO:0007669"/>
    <property type="project" value="UniProtKB-KW"/>
</dbReference>
<comment type="caution">
    <text evidence="6">The sequence shown here is derived from an EMBL/GenBank/DDBJ whole genome shotgun (WGS) entry which is preliminary data.</text>
</comment>
<evidence type="ECO:0000259" key="5">
    <source>
        <dbReference type="Pfam" id="PF08100"/>
    </source>
</evidence>
<feature type="domain" description="O-methyltransferase dimerisation" evidence="5">
    <location>
        <begin position="26"/>
        <end position="118"/>
    </location>
</feature>
<dbReference type="Proteomes" id="UP001085076">
    <property type="component" value="Miscellaneous, Linkage group lg07"/>
</dbReference>
<dbReference type="PANTHER" id="PTHR11746">
    <property type="entry name" value="O-METHYLTRANSFERASE"/>
    <property type="match status" value="1"/>
</dbReference>
<dbReference type="Pfam" id="PF08100">
    <property type="entry name" value="Dimerisation"/>
    <property type="match status" value="1"/>
</dbReference>
<dbReference type="InterPro" id="IPR029063">
    <property type="entry name" value="SAM-dependent_MTases_sf"/>
</dbReference>
<dbReference type="PROSITE" id="PS51683">
    <property type="entry name" value="SAM_OMT_II"/>
    <property type="match status" value="1"/>
</dbReference>
<dbReference type="AlphaFoldDB" id="A0A9D5C5V0"/>
<evidence type="ECO:0000256" key="3">
    <source>
        <dbReference type="ARBA" id="ARBA00022691"/>
    </source>
</evidence>
<dbReference type="Gene3D" id="3.40.50.150">
    <property type="entry name" value="Vaccinia Virus protein VP39"/>
    <property type="match status" value="1"/>
</dbReference>
<name>A0A9D5C5V0_9LILI</name>
<dbReference type="FunFam" id="1.10.10.10:FF:000357">
    <property type="entry name" value="Caffeic acid 3-O-methyltransferase"/>
    <property type="match status" value="1"/>
</dbReference>
<dbReference type="InterPro" id="IPR036388">
    <property type="entry name" value="WH-like_DNA-bd_sf"/>
</dbReference>
<dbReference type="EMBL" id="JAGGNH010000007">
    <property type="protein sequence ID" value="KAJ0967132.1"/>
    <property type="molecule type" value="Genomic_DNA"/>
</dbReference>
<evidence type="ECO:0000256" key="1">
    <source>
        <dbReference type="ARBA" id="ARBA00022603"/>
    </source>
</evidence>
<dbReference type="PIRSF" id="PIRSF005739">
    <property type="entry name" value="O-mtase"/>
    <property type="match status" value="1"/>
</dbReference>
<keyword evidence="3" id="KW-0949">S-adenosyl-L-methionine</keyword>
<protein>
    <submittedName>
        <fullName evidence="6">Uncharacterized protein</fullName>
    </submittedName>
</protein>
<keyword evidence="7" id="KW-1185">Reference proteome</keyword>
<keyword evidence="1" id="KW-0489">Methyltransferase</keyword>
<reference evidence="6" key="2">
    <citation type="journal article" date="2022" name="Hortic Res">
        <title>The genome of Dioscorea zingiberensis sheds light on the biosynthesis, origin and evolution of the medicinally important diosgenin saponins.</title>
        <authorList>
            <person name="Li Y."/>
            <person name="Tan C."/>
            <person name="Li Z."/>
            <person name="Guo J."/>
            <person name="Li S."/>
            <person name="Chen X."/>
            <person name="Wang C."/>
            <person name="Dai X."/>
            <person name="Yang H."/>
            <person name="Song W."/>
            <person name="Hou L."/>
            <person name="Xu J."/>
            <person name="Tong Z."/>
            <person name="Xu A."/>
            <person name="Yuan X."/>
            <person name="Wang W."/>
            <person name="Yang Q."/>
            <person name="Chen L."/>
            <person name="Sun Z."/>
            <person name="Wang K."/>
            <person name="Pan B."/>
            <person name="Chen J."/>
            <person name="Bao Y."/>
            <person name="Liu F."/>
            <person name="Qi X."/>
            <person name="Gang D.R."/>
            <person name="Wen J."/>
            <person name="Li J."/>
        </authorList>
    </citation>
    <scope>NUCLEOTIDE SEQUENCE</scope>
    <source>
        <strain evidence="6">Dzin_1.0</strain>
    </source>
</reference>
<proteinExistence type="predicted"/>
<evidence type="ECO:0000313" key="6">
    <source>
        <dbReference type="EMBL" id="KAJ0967132.1"/>
    </source>
</evidence>
<dbReference type="Gene3D" id="1.10.10.10">
    <property type="entry name" value="Winged helix-like DNA-binding domain superfamily/Winged helix DNA-binding domain"/>
    <property type="match status" value="1"/>
</dbReference>
<dbReference type="InterPro" id="IPR012967">
    <property type="entry name" value="COMT_dimerisation"/>
</dbReference>
<reference evidence="6" key="1">
    <citation type="submission" date="2021-03" db="EMBL/GenBank/DDBJ databases">
        <authorList>
            <person name="Li Z."/>
            <person name="Yang C."/>
        </authorList>
    </citation>
    <scope>NUCLEOTIDE SEQUENCE</scope>
    <source>
        <strain evidence="6">Dzin_1.0</strain>
        <tissue evidence="6">Leaf</tissue>
    </source>
</reference>
<evidence type="ECO:0000259" key="4">
    <source>
        <dbReference type="Pfam" id="PF00891"/>
    </source>
</evidence>
<evidence type="ECO:0000256" key="2">
    <source>
        <dbReference type="ARBA" id="ARBA00022679"/>
    </source>
</evidence>
<dbReference type="InterPro" id="IPR001077">
    <property type="entry name" value="COMT_C"/>
</dbReference>